<evidence type="ECO:0000256" key="7">
    <source>
        <dbReference type="HAMAP-Rule" id="MF_00599"/>
    </source>
</evidence>
<dbReference type="GO" id="GO:0005886">
    <property type="term" value="C:plasma membrane"/>
    <property type="evidence" value="ECO:0007669"/>
    <property type="project" value="UniProtKB-SubCell"/>
</dbReference>
<dbReference type="Pfam" id="PF04977">
    <property type="entry name" value="DivIC"/>
    <property type="match status" value="1"/>
</dbReference>
<keyword evidence="9" id="KW-1185">Reference proteome</keyword>
<dbReference type="GO" id="GO:0030428">
    <property type="term" value="C:cell septum"/>
    <property type="evidence" value="ECO:0007669"/>
    <property type="project" value="TreeGrafter"/>
</dbReference>
<dbReference type="AlphaFoldDB" id="A0AA90SWK5"/>
<evidence type="ECO:0000256" key="3">
    <source>
        <dbReference type="ARBA" id="ARBA00022692"/>
    </source>
</evidence>
<dbReference type="HAMAP" id="MF_00599">
    <property type="entry name" value="FtsB"/>
    <property type="match status" value="1"/>
</dbReference>
<comment type="function">
    <text evidence="7">Essential cell division protein. May link together the upstream cell division proteins, which are predominantly cytoplasmic, with the downstream cell division proteins, which are predominantly periplasmic.</text>
</comment>
<evidence type="ECO:0000256" key="6">
    <source>
        <dbReference type="ARBA" id="ARBA00023306"/>
    </source>
</evidence>
<proteinExistence type="inferred from homology"/>
<name>A0AA90SWK5_9GAMM</name>
<dbReference type="GO" id="GO:0032153">
    <property type="term" value="C:cell division site"/>
    <property type="evidence" value="ECO:0007669"/>
    <property type="project" value="UniProtKB-UniRule"/>
</dbReference>
<feature type="topological domain" description="Cytoplasmic" evidence="7">
    <location>
        <begin position="1"/>
        <end position="4"/>
    </location>
</feature>
<keyword evidence="4 7" id="KW-1133">Transmembrane helix</keyword>
<keyword evidence="3 7" id="KW-0812">Transmembrane</keyword>
<keyword evidence="7" id="KW-0997">Cell inner membrane</keyword>
<dbReference type="PANTHER" id="PTHR37485">
    <property type="entry name" value="CELL DIVISION PROTEIN FTSB"/>
    <property type="match status" value="1"/>
</dbReference>
<evidence type="ECO:0000256" key="4">
    <source>
        <dbReference type="ARBA" id="ARBA00022989"/>
    </source>
</evidence>
<keyword evidence="6 7" id="KW-0131">Cell cycle</keyword>
<keyword evidence="1 7" id="KW-1003">Cell membrane</keyword>
<comment type="caution">
    <text evidence="8">The sequence shown here is derived from an EMBL/GenBank/DDBJ whole genome shotgun (WGS) entry which is preliminary data.</text>
</comment>
<dbReference type="InterPro" id="IPR023081">
    <property type="entry name" value="Cell_div_FtsB"/>
</dbReference>
<reference evidence="8 9" key="1">
    <citation type="journal article" date="2023" name="bioRxiv">
        <title>An intranuclear bacterial parasite of deep-sea mussels expresses apoptosis inhibitors acquired from its host.</title>
        <authorList>
            <person name="Gonzalez Porras M.A."/>
            <person name="Assie A."/>
            <person name="Tietjen M."/>
            <person name="Violette M."/>
            <person name="Kleiner M."/>
            <person name="Gruber-Vodicka H."/>
            <person name="Dubilier N."/>
            <person name="Leisch N."/>
        </authorList>
    </citation>
    <scope>NUCLEOTIDE SEQUENCE [LARGE SCALE GENOMIC DNA]</scope>
    <source>
        <strain evidence="8">IAP13</strain>
    </source>
</reference>
<evidence type="ECO:0000256" key="1">
    <source>
        <dbReference type="ARBA" id="ARBA00022475"/>
    </source>
</evidence>
<dbReference type="PANTHER" id="PTHR37485:SF1">
    <property type="entry name" value="CELL DIVISION PROTEIN FTSB"/>
    <property type="match status" value="1"/>
</dbReference>
<evidence type="ECO:0000256" key="5">
    <source>
        <dbReference type="ARBA" id="ARBA00023136"/>
    </source>
</evidence>
<dbReference type="Proteomes" id="UP001178148">
    <property type="component" value="Unassembled WGS sequence"/>
</dbReference>
<evidence type="ECO:0000313" key="8">
    <source>
        <dbReference type="EMBL" id="MDP0587803.1"/>
    </source>
</evidence>
<dbReference type="InterPro" id="IPR007060">
    <property type="entry name" value="FtsL/DivIC"/>
</dbReference>
<keyword evidence="2 7" id="KW-0132">Cell division</keyword>
<gene>
    <name evidence="7" type="primary">ftsB</name>
    <name evidence="8" type="ORF">QS748_00765</name>
</gene>
<evidence type="ECO:0000256" key="2">
    <source>
        <dbReference type="ARBA" id="ARBA00022618"/>
    </source>
</evidence>
<sequence>MYRLFISLLVVILIYLQSQLWFGEGSIAELVTLKETIAHQQLDRDRLYQRNNILAVEVIELQSGLQTIEKEARQELGMVKKDETFYLIYD</sequence>
<feature type="topological domain" description="Periplasmic" evidence="7">
    <location>
        <begin position="23"/>
        <end position="90"/>
    </location>
</feature>
<protein>
    <recommendedName>
        <fullName evidence="7">Cell division protein FtsB</fullName>
    </recommendedName>
</protein>
<comment type="subunit">
    <text evidence="7">Part of a complex composed of FtsB, FtsL and FtsQ.</text>
</comment>
<dbReference type="EMBL" id="JASXSV010000001">
    <property type="protein sequence ID" value="MDP0587803.1"/>
    <property type="molecule type" value="Genomic_DNA"/>
</dbReference>
<dbReference type="GO" id="GO:0043093">
    <property type="term" value="P:FtsZ-dependent cytokinesis"/>
    <property type="evidence" value="ECO:0007669"/>
    <property type="project" value="UniProtKB-UniRule"/>
</dbReference>
<comment type="similarity">
    <text evidence="7">Belongs to the FtsB family.</text>
</comment>
<comment type="subcellular location">
    <subcellularLocation>
        <location evidence="7">Cell inner membrane</location>
        <topology evidence="7">Single-pass type II membrane protein</topology>
    </subcellularLocation>
    <text evidence="7">Localizes to the division septum.</text>
</comment>
<evidence type="ECO:0000313" key="9">
    <source>
        <dbReference type="Proteomes" id="UP001178148"/>
    </source>
</evidence>
<organism evidence="8 9">
    <name type="scientific">Candidatus Endonucleibacter bathymodioli</name>
    <dbReference type="NCBI Taxonomy" id="539814"/>
    <lineage>
        <taxon>Bacteria</taxon>
        <taxon>Pseudomonadati</taxon>
        <taxon>Pseudomonadota</taxon>
        <taxon>Gammaproteobacteria</taxon>
        <taxon>Oceanospirillales</taxon>
        <taxon>Endozoicomonadaceae</taxon>
        <taxon>Candidatus Endonucleibacter</taxon>
    </lineage>
</organism>
<accession>A0AA90SWK5</accession>
<keyword evidence="5 7" id="KW-0472">Membrane</keyword>